<accession>A0A916S2U2</accession>
<dbReference type="EMBL" id="BMHH01000002">
    <property type="protein sequence ID" value="GGA81186.1"/>
    <property type="molecule type" value="Genomic_DNA"/>
</dbReference>
<reference evidence="1" key="1">
    <citation type="journal article" date="2014" name="Int. J. Syst. Evol. Microbiol.">
        <title>Complete genome sequence of Corynebacterium casei LMG S-19264T (=DSM 44701T), isolated from a smear-ripened cheese.</title>
        <authorList>
            <consortium name="US DOE Joint Genome Institute (JGI-PGF)"/>
            <person name="Walter F."/>
            <person name="Albersmeier A."/>
            <person name="Kalinowski J."/>
            <person name="Ruckert C."/>
        </authorList>
    </citation>
    <scope>NUCLEOTIDE SEQUENCE</scope>
    <source>
        <strain evidence="1">CGMCC 1.15082</strain>
    </source>
</reference>
<protein>
    <submittedName>
        <fullName evidence="1">Terminase</fullName>
    </submittedName>
</protein>
<dbReference type="RefSeq" id="WP_188821270.1">
    <property type="nucleotide sequence ID" value="NZ_BMHH01000002.1"/>
</dbReference>
<dbReference type="Pfam" id="PF05119">
    <property type="entry name" value="Terminase_4"/>
    <property type="match status" value="1"/>
</dbReference>
<organism evidence="1 2">
    <name type="scientific">Brucella endophytica</name>
    <dbReference type="NCBI Taxonomy" id="1963359"/>
    <lineage>
        <taxon>Bacteria</taxon>
        <taxon>Pseudomonadati</taxon>
        <taxon>Pseudomonadota</taxon>
        <taxon>Alphaproteobacteria</taxon>
        <taxon>Hyphomicrobiales</taxon>
        <taxon>Brucellaceae</taxon>
        <taxon>Brucella/Ochrobactrum group</taxon>
        <taxon>Brucella</taxon>
    </lineage>
</organism>
<dbReference type="AlphaFoldDB" id="A0A916S2U2"/>
<dbReference type="NCBIfam" id="TIGR01558">
    <property type="entry name" value="sm_term_P27"/>
    <property type="match status" value="1"/>
</dbReference>
<proteinExistence type="predicted"/>
<gene>
    <name evidence="1" type="ORF">GCM10011491_05600</name>
</gene>
<dbReference type="Proteomes" id="UP000646478">
    <property type="component" value="Unassembled WGS sequence"/>
</dbReference>
<name>A0A916S2U2_9HYPH</name>
<evidence type="ECO:0000313" key="1">
    <source>
        <dbReference type="EMBL" id="GGA81186.1"/>
    </source>
</evidence>
<dbReference type="InterPro" id="IPR006448">
    <property type="entry name" value="Phage_term_ssu_P27"/>
</dbReference>
<reference evidence="1" key="2">
    <citation type="submission" date="2020-09" db="EMBL/GenBank/DDBJ databases">
        <authorList>
            <person name="Sun Q."/>
            <person name="Zhou Y."/>
        </authorList>
    </citation>
    <scope>NUCLEOTIDE SEQUENCE</scope>
    <source>
        <strain evidence="1">CGMCC 1.15082</strain>
    </source>
</reference>
<comment type="caution">
    <text evidence="1">The sequence shown here is derived from an EMBL/GenBank/DDBJ whole genome shotgun (WGS) entry which is preliminary data.</text>
</comment>
<evidence type="ECO:0000313" key="2">
    <source>
        <dbReference type="Proteomes" id="UP000646478"/>
    </source>
</evidence>
<sequence length="124" mass="13888">MKGTKPHLVVDNSGLKRVPAAPSWLSKDAKAEWRRVMPELVERRILTRGDLGSLENYCISIGRVREVEAQMQGCDDPELMVKLFRVQDKAMQSARLLAAELGLTPVSRSRPSIRGDEDDDSLLD</sequence>
<keyword evidence="2" id="KW-1185">Reference proteome</keyword>